<feature type="repeat" description="ANK" evidence="1">
    <location>
        <begin position="212"/>
        <end position="236"/>
    </location>
</feature>
<protein>
    <submittedName>
        <fullName evidence="3">Uncharacterized protein</fullName>
    </submittedName>
</protein>
<keyword evidence="1" id="KW-0040">ANK repeat</keyword>
<feature type="repeat" description="ANK" evidence="1">
    <location>
        <begin position="45"/>
        <end position="77"/>
    </location>
</feature>
<feature type="region of interest" description="Disordered" evidence="2">
    <location>
        <begin position="363"/>
        <end position="591"/>
    </location>
</feature>
<evidence type="ECO:0000256" key="1">
    <source>
        <dbReference type="PROSITE-ProRule" id="PRU00023"/>
    </source>
</evidence>
<dbReference type="PROSITE" id="PS50088">
    <property type="entry name" value="ANK_REPEAT"/>
    <property type="match status" value="5"/>
</dbReference>
<dbReference type="KEGG" id="spu:115924532"/>
<name>A0A7M7NWZ1_STRPU</name>
<dbReference type="PANTHER" id="PTHR24202">
    <property type="entry name" value="E3 UBIQUITIN-PROTEIN LIGASE MIB2"/>
    <property type="match status" value="1"/>
</dbReference>
<dbReference type="GeneID" id="115924532"/>
<feature type="repeat" description="ANK" evidence="1">
    <location>
        <begin position="246"/>
        <end position="278"/>
    </location>
</feature>
<accession>A0A7M7NWZ1</accession>
<feature type="repeat" description="ANK" evidence="1">
    <location>
        <begin position="111"/>
        <end position="143"/>
    </location>
</feature>
<dbReference type="SUPFAM" id="SSF48403">
    <property type="entry name" value="Ankyrin repeat"/>
    <property type="match status" value="1"/>
</dbReference>
<dbReference type="InParanoid" id="A0A7M7NWZ1"/>
<dbReference type="GO" id="GO:0005737">
    <property type="term" value="C:cytoplasm"/>
    <property type="evidence" value="ECO:0000318"/>
    <property type="project" value="GO_Central"/>
</dbReference>
<dbReference type="PANTHER" id="PTHR24202:SF4">
    <property type="entry name" value="E3 UBIQUITIN-PROTEIN LIGASE MIB2-RELATED"/>
    <property type="match status" value="1"/>
</dbReference>
<dbReference type="EnsemblMetazoa" id="XM_030986907">
    <property type="protein sequence ID" value="XP_030842767"/>
    <property type="gene ID" value="LOC115924532"/>
</dbReference>
<keyword evidence="4" id="KW-1185">Reference proteome</keyword>
<evidence type="ECO:0000313" key="4">
    <source>
        <dbReference type="Proteomes" id="UP000007110"/>
    </source>
</evidence>
<feature type="compositionally biased region" description="Basic and acidic residues" evidence="2">
    <location>
        <begin position="518"/>
        <end position="537"/>
    </location>
</feature>
<sequence>MRVGLKKSKDLSEAVAVAIAAAQGNEQNVRGILKDHPDWVNSPCNEKSPLQLAVHGGFIDVTKFLIAAGADLDMTDEDGDTALMFAIYGNHPDIVKYLLSKGANINIVNKERRSALHQAVTRCYIECMRVLLAHHCDVNIQDNFGDTALHDAISGQSNPVLSLLLENGGINFKLSNKRQFNALQWAAMKGNQNAIQRILNIDPELAGLSNTDGRTALHIAARNNFEDIVRLLIVKGECSVDDYTVDRQTPLLLAVRAGHIETLEVLLKLWANVNLPDADGDTSLHVALLRQVIFPDVTETNLLEKIRSRIPDQSVATSGLALACLLVEYKADLCHVNNKGQTPLDIVPDTKIHAVLRHFVPAAGGSPGRLGDTESLETAPSIPGDGFDKLPRQNETDQERAQREKIEYYEGQLGGTRPDPEGRDNRFADSRPGVRGYGENRDEGTVAGDRKEPQSKVDGGGGAGARQEHIQLQQDKEKQCRLAPSWSMPGSEDVTVDPAHRHGDDDGSQTPAHIAKQQMEEMRISEDHQAASRDKPFADPAGDSASHRLEDNRGQIPEHITKQESQLLAHQQALRGPDAVTTARDDNQDRITGQDLDHIAMQTRKECQFNPASPQDPQDAPSPLRPPLPQLDLSPQQQRYPHRQPAPDTTPSPISIQSTPTPTSLIPNLARCRLIACGGIADAQFKPCGHTIVCYRCSQCFKLCHECKASTGITSVNK</sequence>
<dbReference type="OrthoDB" id="7464126at2759"/>
<feature type="compositionally biased region" description="Basic and acidic residues" evidence="2">
    <location>
        <begin position="438"/>
        <end position="455"/>
    </location>
</feature>
<feature type="compositionally biased region" description="Low complexity" evidence="2">
    <location>
        <begin position="649"/>
        <end position="662"/>
    </location>
</feature>
<feature type="compositionally biased region" description="Basic and acidic residues" evidence="2">
    <location>
        <begin position="466"/>
        <end position="480"/>
    </location>
</feature>
<organism evidence="3 4">
    <name type="scientific">Strongylocentrotus purpuratus</name>
    <name type="common">Purple sea urchin</name>
    <dbReference type="NCBI Taxonomy" id="7668"/>
    <lineage>
        <taxon>Eukaryota</taxon>
        <taxon>Metazoa</taxon>
        <taxon>Echinodermata</taxon>
        <taxon>Eleutherozoa</taxon>
        <taxon>Echinozoa</taxon>
        <taxon>Echinoidea</taxon>
        <taxon>Euechinoidea</taxon>
        <taxon>Echinacea</taxon>
        <taxon>Camarodonta</taxon>
        <taxon>Echinidea</taxon>
        <taxon>Strongylocentrotidae</taxon>
        <taxon>Strongylocentrotus</taxon>
    </lineage>
</organism>
<feature type="repeat" description="ANK" evidence="1">
    <location>
        <begin position="78"/>
        <end position="110"/>
    </location>
</feature>
<feature type="region of interest" description="Disordered" evidence="2">
    <location>
        <begin position="609"/>
        <end position="662"/>
    </location>
</feature>
<feature type="compositionally biased region" description="Basic and acidic residues" evidence="2">
    <location>
        <begin position="418"/>
        <end position="429"/>
    </location>
</feature>
<reference evidence="4" key="1">
    <citation type="submission" date="2015-02" db="EMBL/GenBank/DDBJ databases">
        <title>Genome sequencing for Strongylocentrotus purpuratus.</title>
        <authorList>
            <person name="Murali S."/>
            <person name="Liu Y."/>
            <person name="Vee V."/>
            <person name="English A."/>
            <person name="Wang M."/>
            <person name="Skinner E."/>
            <person name="Han Y."/>
            <person name="Muzny D.M."/>
            <person name="Worley K.C."/>
            <person name="Gibbs R.A."/>
        </authorList>
    </citation>
    <scope>NUCLEOTIDE SEQUENCE</scope>
</reference>
<feature type="compositionally biased region" description="Basic and acidic residues" evidence="2">
    <location>
        <begin position="386"/>
        <end position="408"/>
    </location>
</feature>
<dbReference type="SMART" id="SM00248">
    <property type="entry name" value="ANK"/>
    <property type="match status" value="8"/>
</dbReference>
<dbReference type="PROSITE" id="PS50297">
    <property type="entry name" value="ANK_REP_REGION"/>
    <property type="match status" value="4"/>
</dbReference>
<dbReference type="OMA" id="CHECKAS"/>
<feature type="compositionally biased region" description="Low complexity" evidence="2">
    <location>
        <begin position="630"/>
        <end position="639"/>
    </location>
</feature>
<dbReference type="Pfam" id="PF12796">
    <property type="entry name" value="Ank_2"/>
    <property type="match status" value="2"/>
</dbReference>
<dbReference type="AlphaFoldDB" id="A0A7M7NWZ1"/>
<dbReference type="GO" id="GO:0016567">
    <property type="term" value="P:protein ubiquitination"/>
    <property type="evidence" value="ECO:0000318"/>
    <property type="project" value="GO_Central"/>
</dbReference>
<evidence type="ECO:0000313" key="3">
    <source>
        <dbReference type="EnsemblMetazoa" id="XP_030842767"/>
    </source>
</evidence>
<dbReference type="RefSeq" id="XP_030842767.1">
    <property type="nucleotide sequence ID" value="XM_030986907.1"/>
</dbReference>
<dbReference type="InterPro" id="IPR036770">
    <property type="entry name" value="Ankyrin_rpt-contain_sf"/>
</dbReference>
<reference evidence="3" key="2">
    <citation type="submission" date="2021-01" db="UniProtKB">
        <authorList>
            <consortium name="EnsemblMetazoa"/>
        </authorList>
    </citation>
    <scope>IDENTIFICATION</scope>
</reference>
<proteinExistence type="predicted"/>
<dbReference type="Proteomes" id="UP000007110">
    <property type="component" value="Unassembled WGS sequence"/>
</dbReference>
<dbReference type="InterPro" id="IPR002110">
    <property type="entry name" value="Ankyrin_rpt"/>
</dbReference>
<dbReference type="GO" id="GO:0061630">
    <property type="term" value="F:ubiquitin protein ligase activity"/>
    <property type="evidence" value="ECO:0000318"/>
    <property type="project" value="GO_Central"/>
</dbReference>
<dbReference type="Pfam" id="PF00023">
    <property type="entry name" value="Ank"/>
    <property type="match status" value="2"/>
</dbReference>
<dbReference type="Gene3D" id="1.25.40.20">
    <property type="entry name" value="Ankyrin repeat-containing domain"/>
    <property type="match status" value="2"/>
</dbReference>
<evidence type="ECO:0000256" key="2">
    <source>
        <dbReference type="SAM" id="MobiDB-lite"/>
    </source>
</evidence>